<dbReference type="HOGENOM" id="CLU_1923268_0_0_6"/>
<protein>
    <submittedName>
        <fullName evidence="1">Uncharacterized protein</fullName>
    </submittedName>
</protein>
<evidence type="ECO:0000313" key="2">
    <source>
        <dbReference type="Proteomes" id="UP000002424"/>
    </source>
</evidence>
<evidence type="ECO:0000313" key="1">
    <source>
        <dbReference type="EMBL" id="ACO76677.1"/>
    </source>
</evidence>
<name>C1DJ92_AZOVD</name>
<dbReference type="KEGG" id="avn:Avin_04190"/>
<reference evidence="1 2" key="1">
    <citation type="journal article" date="2009" name="J. Bacteriol.">
        <title>Genome sequence of Azotobacter vinelandii, an obligate aerobe specialized to support diverse anaerobic metabolic processes.</title>
        <authorList>
            <person name="Setubal J.C."/>
            <person name="dos Santos P."/>
            <person name="Goldman B.S."/>
            <person name="Ertesvag H."/>
            <person name="Espin G."/>
            <person name="Rubio L.M."/>
            <person name="Valla S."/>
            <person name="Almeida N.F."/>
            <person name="Balasubramanian D."/>
            <person name="Cromes L."/>
            <person name="Curatti L."/>
            <person name="Du Z."/>
            <person name="Godsy E."/>
            <person name="Goodner B."/>
            <person name="Hellner-Burris K."/>
            <person name="Hernandez J.A."/>
            <person name="Houmiel K."/>
            <person name="Imperial J."/>
            <person name="Kennedy C."/>
            <person name="Larson T.J."/>
            <person name="Latreille P."/>
            <person name="Ligon L.S."/>
            <person name="Lu J."/>
            <person name="Maerk M."/>
            <person name="Miller N.M."/>
            <person name="Norton S."/>
            <person name="O'Carroll I.P."/>
            <person name="Paulsen I."/>
            <person name="Raulfs E.C."/>
            <person name="Roemer R."/>
            <person name="Rosser J."/>
            <person name="Segura D."/>
            <person name="Slater S."/>
            <person name="Stricklin S.L."/>
            <person name="Studholme D.J."/>
            <person name="Sun J."/>
            <person name="Viana C.J."/>
            <person name="Wallin E."/>
            <person name="Wang B."/>
            <person name="Wheeler C."/>
            <person name="Zhu H."/>
            <person name="Dean D.R."/>
            <person name="Dixon R."/>
            <person name="Wood D."/>
        </authorList>
    </citation>
    <scope>NUCLEOTIDE SEQUENCE [LARGE SCALE GENOMIC DNA]</scope>
    <source>
        <strain evidence="2">DJ / ATCC BAA-1303</strain>
    </source>
</reference>
<organism evidence="1 2">
    <name type="scientific">Azotobacter vinelandii (strain DJ / ATCC BAA-1303)</name>
    <dbReference type="NCBI Taxonomy" id="322710"/>
    <lineage>
        <taxon>Bacteria</taxon>
        <taxon>Pseudomonadati</taxon>
        <taxon>Pseudomonadota</taxon>
        <taxon>Gammaproteobacteria</taxon>
        <taxon>Pseudomonadales</taxon>
        <taxon>Pseudomonadaceae</taxon>
        <taxon>Azotobacter</taxon>
    </lineage>
</organism>
<accession>C1DJ92</accession>
<dbReference type="EMBL" id="CP001157">
    <property type="protein sequence ID" value="ACO76677.1"/>
    <property type="molecule type" value="Genomic_DNA"/>
</dbReference>
<sequence length="131" mass="15397">MRLSGPSYAEQFYDEIMKWWQWNCMPSEISFMEKTGAFPSVWIKAPKGLISLSSPYGKPSIIPTEHVDEYRRQSTKLEKVKATVESDDSEVVRKAEHEFDQWINLHMTVTKRTDWQFIPMISKDHTWGLPD</sequence>
<proteinExistence type="predicted"/>
<dbReference type="Proteomes" id="UP000002424">
    <property type="component" value="Chromosome"/>
</dbReference>
<dbReference type="EnsemblBacteria" id="ACO76677">
    <property type="protein sequence ID" value="ACO76677"/>
    <property type="gene ID" value="Avin_04190"/>
</dbReference>
<dbReference type="AlphaFoldDB" id="C1DJ92"/>
<keyword evidence="2" id="KW-1185">Reference proteome</keyword>
<gene>
    <name evidence="1" type="ordered locus">Avin_04190</name>
</gene>